<reference evidence="2" key="1">
    <citation type="submission" date="2021-03" db="EMBL/GenBank/DDBJ databases">
        <title>Draft genome sequence of rust myrtle Austropuccinia psidii MF-1, a brazilian biotype.</title>
        <authorList>
            <person name="Quecine M.C."/>
            <person name="Pachon D.M.R."/>
            <person name="Bonatelli M.L."/>
            <person name="Correr F.H."/>
            <person name="Franceschini L.M."/>
            <person name="Leite T.F."/>
            <person name="Margarido G.R.A."/>
            <person name="Almeida C.A."/>
            <person name="Ferrarezi J.A."/>
            <person name="Labate C.A."/>
        </authorList>
    </citation>
    <scope>NUCLEOTIDE SEQUENCE</scope>
    <source>
        <strain evidence="2">MF-1</strain>
    </source>
</reference>
<dbReference type="EMBL" id="AVOT02004977">
    <property type="protein sequence ID" value="MBW0477918.1"/>
    <property type="molecule type" value="Genomic_DNA"/>
</dbReference>
<keyword evidence="3" id="KW-1185">Reference proteome</keyword>
<evidence type="ECO:0000313" key="3">
    <source>
        <dbReference type="Proteomes" id="UP000765509"/>
    </source>
</evidence>
<comment type="caution">
    <text evidence="2">The sequence shown here is derived from an EMBL/GenBank/DDBJ whole genome shotgun (WGS) entry which is preliminary data.</text>
</comment>
<dbReference type="Proteomes" id="UP000765509">
    <property type="component" value="Unassembled WGS sequence"/>
</dbReference>
<sequence length="207" mass="23770">MDTIIDGRTLRQIIPTMPFTFKFNGTLKPKDWKYMGQVLQLHQLLNNHFQCRMDKKRLSVPSHLEELGECCQKVCLKEIHFKDLMVITKGGSSNRQFKVLVERAARIRENQATIQPIEEQLNQKEHSLIPSGSQGVEQPKSLEASHHSGHSISGAKSQHSSQSQVLSRRIKGSKGKNKTYFKQRKKESDPMIQKLMDLVKEVHKSQE</sequence>
<evidence type="ECO:0000256" key="1">
    <source>
        <dbReference type="SAM" id="MobiDB-lite"/>
    </source>
</evidence>
<name>A0A9Q3C6F3_9BASI</name>
<feature type="compositionally biased region" description="Basic residues" evidence="1">
    <location>
        <begin position="168"/>
        <end position="185"/>
    </location>
</feature>
<protein>
    <submittedName>
        <fullName evidence="2">Uncharacterized protein</fullName>
    </submittedName>
</protein>
<accession>A0A9Q3C6F3</accession>
<evidence type="ECO:0000313" key="2">
    <source>
        <dbReference type="EMBL" id="MBW0477918.1"/>
    </source>
</evidence>
<dbReference type="AlphaFoldDB" id="A0A9Q3C6F3"/>
<organism evidence="2 3">
    <name type="scientific">Austropuccinia psidii MF-1</name>
    <dbReference type="NCBI Taxonomy" id="1389203"/>
    <lineage>
        <taxon>Eukaryota</taxon>
        <taxon>Fungi</taxon>
        <taxon>Dikarya</taxon>
        <taxon>Basidiomycota</taxon>
        <taxon>Pucciniomycotina</taxon>
        <taxon>Pucciniomycetes</taxon>
        <taxon>Pucciniales</taxon>
        <taxon>Sphaerophragmiaceae</taxon>
        <taxon>Austropuccinia</taxon>
    </lineage>
</organism>
<proteinExistence type="predicted"/>
<feature type="region of interest" description="Disordered" evidence="1">
    <location>
        <begin position="129"/>
        <end position="192"/>
    </location>
</feature>
<gene>
    <name evidence="2" type="ORF">O181_017633</name>
</gene>